<organism evidence="1 2">
    <name type="scientific">Rhodocytophaga rosea</name>
    <dbReference type="NCBI Taxonomy" id="2704465"/>
    <lineage>
        <taxon>Bacteria</taxon>
        <taxon>Pseudomonadati</taxon>
        <taxon>Bacteroidota</taxon>
        <taxon>Cytophagia</taxon>
        <taxon>Cytophagales</taxon>
        <taxon>Rhodocytophagaceae</taxon>
        <taxon>Rhodocytophaga</taxon>
    </lineage>
</organism>
<dbReference type="RefSeq" id="WP_162446662.1">
    <property type="nucleotide sequence ID" value="NZ_CP048222.1"/>
</dbReference>
<protein>
    <submittedName>
        <fullName evidence="1">Gluconate 2-dehydrogenase subunit 3 family protein</fullName>
    </submittedName>
</protein>
<gene>
    <name evidence="1" type="ORF">GXP67_30575</name>
</gene>
<proteinExistence type="predicted"/>
<evidence type="ECO:0000313" key="2">
    <source>
        <dbReference type="Proteomes" id="UP000480178"/>
    </source>
</evidence>
<dbReference type="AlphaFoldDB" id="A0A6C0GRX2"/>
<dbReference type="Proteomes" id="UP000480178">
    <property type="component" value="Chromosome"/>
</dbReference>
<keyword evidence="2" id="KW-1185">Reference proteome</keyword>
<dbReference type="EMBL" id="CP048222">
    <property type="protein sequence ID" value="QHT70687.1"/>
    <property type="molecule type" value="Genomic_DNA"/>
</dbReference>
<name>A0A6C0GRX2_9BACT</name>
<dbReference type="InterPro" id="IPR027056">
    <property type="entry name" value="Gluconate_2DH_su3"/>
</dbReference>
<sequence>MKRRSLLKQLGIAAGGILTLPAWASGWSPESIGHISTLPVSDENLLAEIVETIIPETSTPGAKSLKVHQFIMRMVNDCYGADVQENLKKGLATTEQAANQTFQKSFMECDAKQRKQVFLQLINSTDTATKRFAEMTKNLTIRGYMNSEYVMVNILKYNMVPGFYNGCVPVKA</sequence>
<reference evidence="1 2" key="1">
    <citation type="submission" date="2020-01" db="EMBL/GenBank/DDBJ databases">
        <authorList>
            <person name="Kim M.K."/>
        </authorList>
    </citation>
    <scope>NUCLEOTIDE SEQUENCE [LARGE SCALE GENOMIC DNA]</scope>
    <source>
        <strain evidence="1 2">172606-1</strain>
    </source>
</reference>
<dbReference type="Pfam" id="PF13618">
    <property type="entry name" value="Gluconate_2-dh3"/>
    <property type="match status" value="1"/>
</dbReference>
<accession>A0A6C0GRX2</accession>
<evidence type="ECO:0000313" key="1">
    <source>
        <dbReference type="EMBL" id="QHT70687.1"/>
    </source>
</evidence>
<dbReference type="KEGG" id="rhoz:GXP67_30575"/>